<proteinExistence type="predicted"/>
<dbReference type="Proteomes" id="UP001269402">
    <property type="component" value="Unassembled WGS sequence"/>
</dbReference>
<reference evidence="2" key="1">
    <citation type="submission" date="2023-07" db="EMBL/GenBank/DDBJ databases">
        <title>Genomic characterization of faba bean (Vicia faba) microsymbionts in Mexican soils.</title>
        <authorList>
            <person name="Rivera Orduna F.N."/>
            <person name="Guevara-Luna J."/>
            <person name="Yan J."/>
            <person name="Arroyo-Herrera I."/>
            <person name="Li Y."/>
            <person name="Vasquez-Murrieta M.S."/>
            <person name="Wang E.T."/>
        </authorList>
    </citation>
    <scope>NUCLEOTIDE SEQUENCE [LARGE SCALE GENOMIC DNA]</scope>
    <source>
        <strain evidence="2">CH6</strain>
    </source>
</reference>
<name>A0AAW8PD42_9HYPH</name>
<dbReference type="EMBL" id="JAVLSH010000025">
    <property type="protein sequence ID" value="MDR9764100.1"/>
    <property type="molecule type" value="Genomic_DNA"/>
</dbReference>
<dbReference type="AlphaFoldDB" id="A0AAW8PD42"/>
<accession>A0AAW8PD42</accession>
<keyword evidence="2" id="KW-1185">Reference proteome</keyword>
<sequence>MQAPAYAMNLCGGSLLNLQLFAEMGDLAGLSLSLKEHIDRFADLEVDELSDGLETIKRQHESMVAFEVEHGEGACLQLNHQVVDDLITMKERRFTPAMIVNAANSRYLVVP</sequence>
<evidence type="ECO:0000313" key="1">
    <source>
        <dbReference type="EMBL" id="MDR9764100.1"/>
    </source>
</evidence>
<comment type="caution">
    <text evidence="1">The sequence shown here is derived from an EMBL/GenBank/DDBJ whole genome shotgun (WGS) entry which is preliminary data.</text>
</comment>
<protein>
    <submittedName>
        <fullName evidence="1">Uncharacterized protein</fullName>
    </submittedName>
</protein>
<gene>
    <name evidence="1" type="ORF">RJJ37_31515</name>
</gene>
<evidence type="ECO:0000313" key="2">
    <source>
        <dbReference type="Proteomes" id="UP001269402"/>
    </source>
</evidence>
<organism evidence="1 2">
    <name type="scientific">Rhizobium redzepovicii</name>
    <dbReference type="NCBI Taxonomy" id="2867518"/>
    <lineage>
        <taxon>Bacteria</taxon>
        <taxon>Pseudomonadati</taxon>
        <taxon>Pseudomonadota</taxon>
        <taxon>Alphaproteobacteria</taxon>
        <taxon>Hyphomicrobiales</taxon>
        <taxon>Rhizobiaceae</taxon>
        <taxon>Rhizobium/Agrobacterium group</taxon>
        <taxon>Rhizobium</taxon>
    </lineage>
</organism>
<dbReference type="RefSeq" id="WP_310808811.1">
    <property type="nucleotide sequence ID" value="NZ_JAVLSH010000025.1"/>
</dbReference>